<evidence type="ECO:0000256" key="1">
    <source>
        <dbReference type="SAM" id="Phobius"/>
    </source>
</evidence>
<proteinExistence type="predicted"/>
<evidence type="ECO:0000313" key="3">
    <source>
        <dbReference type="Proteomes" id="UP001154114"/>
    </source>
</evidence>
<reference evidence="2" key="1">
    <citation type="submission" date="2021-12" db="EMBL/GenBank/DDBJ databases">
        <authorList>
            <person name="King R."/>
        </authorList>
    </citation>
    <scope>NUCLEOTIDE SEQUENCE</scope>
</reference>
<protein>
    <submittedName>
        <fullName evidence="2">Uncharacterized protein</fullName>
    </submittedName>
</protein>
<keyword evidence="3" id="KW-1185">Reference proteome</keyword>
<dbReference type="EMBL" id="LR824008">
    <property type="protein sequence ID" value="CAD0196808.1"/>
    <property type="molecule type" value="Genomic_DNA"/>
</dbReference>
<accession>A0A9N8PXB6</accession>
<keyword evidence="1" id="KW-0812">Transmembrane</keyword>
<evidence type="ECO:0000313" key="2">
    <source>
        <dbReference type="EMBL" id="CAD0196808.1"/>
    </source>
</evidence>
<dbReference type="AlphaFoldDB" id="A0A9N8PXB6"/>
<sequence length="91" mass="10684">MNNILWSLWTGSTMLIYIGCLRTTQSRRHTTLTTNKSLLTSLQQQFTHNKYTIITLLYKNFHCNQFSIYMFTHMNLTRAMTRSTLNIVSSS</sequence>
<organism evidence="2 3">
    <name type="scientific">Chrysodeixis includens</name>
    <name type="common">Soybean looper</name>
    <name type="synonym">Pseudoplusia includens</name>
    <dbReference type="NCBI Taxonomy" id="689277"/>
    <lineage>
        <taxon>Eukaryota</taxon>
        <taxon>Metazoa</taxon>
        <taxon>Ecdysozoa</taxon>
        <taxon>Arthropoda</taxon>
        <taxon>Hexapoda</taxon>
        <taxon>Insecta</taxon>
        <taxon>Pterygota</taxon>
        <taxon>Neoptera</taxon>
        <taxon>Endopterygota</taxon>
        <taxon>Lepidoptera</taxon>
        <taxon>Glossata</taxon>
        <taxon>Ditrysia</taxon>
        <taxon>Noctuoidea</taxon>
        <taxon>Noctuidae</taxon>
        <taxon>Plusiinae</taxon>
        <taxon>Chrysodeixis</taxon>
    </lineage>
</organism>
<gene>
    <name evidence="2" type="ORF">CINC_LOCUS11096</name>
</gene>
<name>A0A9N8PXB6_CHRIL</name>
<feature type="transmembrane region" description="Helical" evidence="1">
    <location>
        <begin position="6"/>
        <end position="24"/>
    </location>
</feature>
<keyword evidence="1" id="KW-0472">Membrane</keyword>
<keyword evidence="1" id="KW-1133">Transmembrane helix</keyword>
<dbReference type="Proteomes" id="UP001154114">
    <property type="component" value="Chromosome 5"/>
</dbReference>